<organism evidence="2 3">
    <name type="scientific">Candidatus Roizmanbacteria bacterium RIFCSPLOWO2_01_FULL_38_12</name>
    <dbReference type="NCBI Taxonomy" id="1802061"/>
    <lineage>
        <taxon>Bacteria</taxon>
        <taxon>Candidatus Roizmaniibacteriota</taxon>
    </lineage>
</organism>
<evidence type="ECO:0000256" key="1">
    <source>
        <dbReference type="SAM" id="Phobius"/>
    </source>
</evidence>
<name>A0A1F7IXD6_9BACT</name>
<sequence>MQNTISNSLNVILLIVAIGIFFFLGMNRVDQFLKIKAIDDCARTMRFEQTSPTEGIKISIPVQDVYEKCINDKGY</sequence>
<gene>
    <name evidence="2" type="ORF">A3A93_04350</name>
</gene>
<accession>A0A1F7IXD6</accession>
<keyword evidence="1" id="KW-1133">Transmembrane helix</keyword>
<proteinExistence type="predicted"/>
<feature type="transmembrane region" description="Helical" evidence="1">
    <location>
        <begin position="6"/>
        <end position="26"/>
    </location>
</feature>
<dbReference type="AlphaFoldDB" id="A0A1F7IXD6"/>
<dbReference type="STRING" id="1802061.A3A93_04350"/>
<dbReference type="EMBL" id="MGAL01000024">
    <property type="protein sequence ID" value="OGK48004.1"/>
    <property type="molecule type" value="Genomic_DNA"/>
</dbReference>
<comment type="caution">
    <text evidence="2">The sequence shown here is derived from an EMBL/GenBank/DDBJ whole genome shotgun (WGS) entry which is preliminary data.</text>
</comment>
<reference evidence="2 3" key="1">
    <citation type="journal article" date="2016" name="Nat. Commun.">
        <title>Thousands of microbial genomes shed light on interconnected biogeochemical processes in an aquifer system.</title>
        <authorList>
            <person name="Anantharaman K."/>
            <person name="Brown C.T."/>
            <person name="Hug L.A."/>
            <person name="Sharon I."/>
            <person name="Castelle C.J."/>
            <person name="Probst A.J."/>
            <person name="Thomas B.C."/>
            <person name="Singh A."/>
            <person name="Wilkins M.J."/>
            <person name="Karaoz U."/>
            <person name="Brodie E.L."/>
            <person name="Williams K.H."/>
            <person name="Hubbard S.S."/>
            <person name="Banfield J.F."/>
        </authorList>
    </citation>
    <scope>NUCLEOTIDE SEQUENCE [LARGE SCALE GENOMIC DNA]</scope>
</reference>
<protein>
    <submittedName>
        <fullName evidence="2">Uncharacterized protein</fullName>
    </submittedName>
</protein>
<keyword evidence="1" id="KW-0812">Transmembrane</keyword>
<evidence type="ECO:0000313" key="3">
    <source>
        <dbReference type="Proteomes" id="UP000177141"/>
    </source>
</evidence>
<evidence type="ECO:0000313" key="2">
    <source>
        <dbReference type="EMBL" id="OGK48004.1"/>
    </source>
</evidence>
<dbReference type="Proteomes" id="UP000177141">
    <property type="component" value="Unassembled WGS sequence"/>
</dbReference>
<keyword evidence="1" id="KW-0472">Membrane</keyword>